<dbReference type="GO" id="GO:0005524">
    <property type="term" value="F:ATP binding"/>
    <property type="evidence" value="ECO:0007669"/>
    <property type="project" value="UniProtKB-KW"/>
</dbReference>
<dbReference type="Gene3D" id="3.40.50.300">
    <property type="entry name" value="P-loop containing nucleotide triphosphate hydrolases"/>
    <property type="match status" value="2"/>
</dbReference>
<dbReference type="Pfam" id="PF00270">
    <property type="entry name" value="DEAD"/>
    <property type="match status" value="1"/>
</dbReference>
<dbReference type="InterPro" id="IPR052511">
    <property type="entry name" value="ATP-dep_Helicase"/>
</dbReference>
<reference evidence="5" key="1">
    <citation type="journal article" date="2020" name="mSystems">
        <title>Genome- and Community-Level Interaction Insights into Carbon Utilization and Element Cycling Functions of Hydrothermarchaeota in Hydrothermal Sediment.</title>
        <authorList>
            <person name="Zhou Z."/>
            <person name="Liu Y."/>
            <person name="Xu W."/>
            <person name="Pan J."/>
            <person name="Luo Z.H."/>
            <person name="Li M."/>
        </authorList>
    </citation>
    <scope>NUCLEOTIDE SEQUENCE</scope>
    <source>
        <strain evidence="5">HyVt-388</strain>
    </source>
</reference>
<dbReference type="PROSITE" id="PS51192">
    <property type="entry name" value="HELICASE_ATP_BIND_1"/>
    <property type="match status" value="1"/>
</dbReference>
<comment type="caution">
    <text evidence="5">The sequence shown here is derived from an EMBL/GenBank/DDBJ whole genome shotgun (WGS) entry which is preliminary data.</text>
</comment>
<feature type="domain" description="Helicase ATP-binding" evidence="3">
    <location>
        <begin position="36"/>
        <end position="208"/>
    </location>
</feature>
<dbReference type="PANTHER" id="PTHR47962:SF5">
    <property type="entry name" value="ATP-DEPENDENT HELICASE LHR-RELATED"/>
    <property type="match status" value="1"/>
</dbReference>
<dbReference type="GO" id="GO:0003677">
    <property type="term" value="F:DNA binding"/>
    <property type="evidence" value="ECO:0007669"/>
    <property type="project" value="TreeGrafter"/>
</dbReference>
<sequence length="532" mass="60202">MMDVQQVRIIRERLKYAWTPFFTRFGRLTPIQVATIPPILDGRNVIVASPTASGKTEAIIAPVAERFRKEDWEGLAVLYIVPTRALANDTLARIDGPLRDMGIKVAIKHGDKPYLSSSKLPNVLITTPESLDSLICRRPEVFRFLRTVILDEIHLLDNTYRGDQLQLLLWRLKKLVTDSSYSVHLLSATLSSPHQIAQRYVSDFEVVTTQGQRDIDYRLLNSHEEVHRLAREQGVKKLLCFCNLRESVEVVADELAKLWHPYSVVTHHGSLSRRVREEAEAVMKGADVAVCVATSTLEVGIDIGDIDLIVLSEPPWSISSLLQRIGRGNRRKHIVHTAVIIKSDEEKLLMDTMFKVAASGAIPEEPYEAELSVAVQQVFSFLYQNPQGISETLIWELLSPLCSEDEAKLILGHLRRNEWIERRAGQWFASIKLMDLGEKGRIHSNIPDLQTYRVIDVDSGKEIGTIAGIFDEVFVLAGRMWRVVSVENDVIKARRFTGKALAPLFQRCISGGAFYYLLPPELKGRRLNNKRN</sequence>
<dbReference type="PANTHER" id="PTHR47962">
    <property type="entry name" value="ATP-DEPENDENT HELICASE LHR-RELATED-RELATED"/>
    <property type="match status" value="1"/>
</dbReference>
<dbReference type="SMART" id="SM00490">
    <property type="entry name" value="HELICc"/>
    <property type="match status" value="1"/>
</dbReference>
<evidence type="ECO:0000313" key="6">
    <source>
        <dbReference type="Proteomes" id="UP000885826"/>
    </source>
</evidence>
<dbReference type="InterPro" id="IPR011545">
    <property type="entry name" value="DEAD/DEAH_box_helicase_dom"/>
</dbReference>
<dbReference type="EMBL" id="DRIG01000072">
    <property type="protein sequence ID" value="HEC78810.1"/>
    <property type="molecule type" value="Genomic_DNA"/>
</dbReference>
<dbReference type="SMART" id="SM00487">
    <property type="entry name" value="DEXDc"/>
    <property type="match status" value="1"/>
</dbReference>
<evidence type="ECO:0000259" key="4">
    <source>
        <dbReference type="PROSITE" id="PS51194"/>
    </source>
</evidence>
<dbReference type="Proteomes" id="UP000885826">
    <property type="component" value="Unassembled WGS sequence"/>
</dbReference>
<evidence type="ECO:0000256" key="1">
    <source>
        <dbReference type="ARBA" id="ARBA00022741"/>
    </source>
</evidence>
<keyword evidence="1" id="KW-0547">Nucleotide-binding</keyword>
<dbReference type="GO" id="GO:0016887">
    <property type="term" value="F:ATP hydrolysis activity"/>
    <property type="evidence" value="ECO:0007669"/>
    <property type="project" value="TreeGrafter"/>
</dbReference>
<dbReference type="SUPFAM" id="SSF52540">
    <property type="entry name" value="P-loop containing nucleoside triphosphate hydrolases"/>
    <property type="match status" value="1"/>
</dbReference>
<proteinExistence type="predicted"/>
<keyword evidence="5" id="KW-0378">Hydrolase</keyword>
<dbReference type="InterPro" id="IPR027417">
    <property type="entry name" value="P-loop_NTPase"/>
</dbReference>
<feature type="domain" description="Helicase C-terminal" evidence="4">
    <location>
        <begin position="214"/>
        <end position="374"/>
    </location>
</feature>
<dbReference type="Pfam" id="PF00271">
    <property type="entry name" value="Helicase_C"/>
    <property type="match status" value="1"/>
</dbReference>
<dbReference type="GO" id="GO:0004386">
    <property type="term" value="F:helicase activity"/>
    <property type="evidence" value="ECO:0007669"/>
    <property type="project" value="UniProtKB-KW"/>
</dbReference>
<evidence type="ECO:0000259" key="3">
    <source>
        <dbReference type="PROSITE" id="PS51192"/>
    </source>
</evidence>
<dbReference type="PROSITE" id="PS51194">
    <property type="entry name" value="HELICASE_CTER"/>
    <property type="match status" value="1"/>
</dbReference>
<organism evidence="5 6">
    <name type="scientific">candidate division WOR-3 bacterium</name>
    <dbReference type="NCBI Taxonomy" id="2052148"/>
    <lineage>
        <taxon>Bacteria</taxon>
        <taxon>Bacteria division WOR-3</taxon>
    </lineage>
</organism>
<gene>
    <name evidence="5" type="ORF">ENI34_06670</name>
</gene>
<evidence type="ECO:0000256" key="2">
    <source>
        <dbReference type="ARBA" id="ARBA00022840"/>
    </source>
</evidence>
<dbReference type="AlphaFoldDB" id="A0A9C9EMS3"/>
<dbReference type="InterPro" id="IPR001650">
    <property type="entry name" value="Helicase_C-like"/>
</dbReference>
<name>A0A9C9EMS3_UNCW3</name>
<accession>A0A9C9EMS3</accession>
<protein>
    <submittedName>
        <fullName evidence="5">DEAD/DEAH box helicase</fullName>
    </submittedName>
</protein>
<keyword evidence="2" id="KW-0067">ATP-binding</keyword>
<dbReference type="InterPro" id="IPR014001">
    <property type="entry name" value="Helicase_ATP-bd"/>
</dbReference>
<keyword evidence="5" id="KW-0347">Helicase</keyword>
<evidence type="ECO:0000313" key="5">
    <source>
        <dbReference type="EMBL" id="HEC78810.1"/>
    </source>
</evidence>